<proteinExistence type="predicted"/>
<dbReference type="EMBL" id="JARAWP010000022">
    <property type="protein sequence ID" value="MDX3022757.1"/>
    <property type="molecule type" value="Genomic_DNA"/>
</dbReference>
<evidence type="ECO:0000313" key="6">
    <source>
        <dbReference type="EMBL" id="MDX3022757.1"/>
    </source>
</evidence>
<feature type="signal peptide" evidence="5">
    <location>
        <begin position="1"/>
        <end position="27"/>
    </location>
</feature>
<evidence type="ECO:0000256" key="5">
    <source>
        <dbReference type="SAM" id="SignalP"/>
    </source>
</evidence>
<comment type="caution">
    <text evidence="6">The sequence shown here is derived from an EMBL/GenBank/DDBJ whole genome shotgun (WGS) entry which is preliminary data.</text>
</comment>
<dbReference type="PANTHER" id="PTHR30006">
    <property type="entry name" value="THIAMINE-BINDING PERIPLASMIC PROTEIN-RELATED"/>
    <property type="match status" value="1"/>
</dbReference>
<accession>A0ABU4M4S6</accession>
<dbReference type="Proteomes" id="UP001272987">
    <property type="component" value="Unassembled WGS sequence"/>
</dbReference>
<comment type="subcellular location">
    <subcellularLocation>
        <location evidence="1">Periplasm</location>
    </subcellularLocation>
</comment>
<reference evidence="6 7" key="1">
    <citation type="journal article" date="2023" name="Microb. Genom.">
        <title>Mesoterricola silvestris gen. nov., sp. nov., Mesoterricola sediminis sp. nov., Geothrix oryzae sp. nov., Geothrix edaphica sp. nov., Geothrix rubra sp. nov., and Geothrix limicola sp. nov., six novel members of Acidobacteriota isolated from soils.</title>
        <authorList>
            <person name="Weisberg A.J."/>
            <person name="Pearce E."/>
            <person name="Kramer C.G."/>
            <person name="Chang J.H."/>
            <person name="Clarke C.R."/>
        </authorList>
    </citation>
    <scope>NUCLEOTIDE SEQUENCE [LARGE SCALE GENOMIC DNA]</scope>
    <source>
        <strain evidence="6 7">NB05-1H</strain>
    </source>
</reference>
<dbReference type="RefSeq" id="WP_158002788.1">
    <property type="nucleotide sequence ID" value="NZ_BCMK01000003.1"/>
</dbReference>
<sequence>MRMSRSVRRSRAIAAVGTVLSALLVGACGGAANGAADGSVTLTFATYGGPYEAAQKQAWIDGFQAANPGIKVLVTGPVDYGKIKAMTEAGNVGWDVVDVNGDYGMESQSKYLTPIDCARVTACATPLRGLTNTRWRIAENTSALTLAYNTDKVSGTPEDWADFFDTAKFPGKRALPKSVGSGALEAALLADGVPADQLYPLDVDRALKKLDTIKKDIVWWETGTQSEQLVSSGEVVMGGIWSPRAYNLAVTSKKPVAIQWNQQMVFGSYLVVPKGGRHTAEAMKLIDWITSPKRNGAISAYYPVGPGTADAKAAADAAMVSWLPSSHLQGSAAQNDAWWDKNLDEVGDGFQTWLQS</sequence>
<evidence type="ECO:0000256" key="4">
    <source>
        <dbReference type="ARBA" id="ARBA00022764"/>
    </source>
</evidence>
<keyword evidence="4" id="KW-0574">Periplasm</keyword>
<dbReference type="CDD" id="cd13589">
    <property type="entry name" value="PBP2_polyamine_RpCGA009"/>
    <property type="match status" value="1"/>
</dbReference>
<evidence type="ECO:0000256" key="2">
    <source>
        <dbReference type="ARBA" id="ARBA00022448"/>
    </source>
</evidence>
<gene>
    <name evidence="6" type="ORF">PV666_33485</name>
</gene>
<evidence type="ECO:0000313" key="7">
    <source>
        <dbReference type="Proteomes" id="UP001272987"/>
    </source>
</evidence>
<protein>
    <submittedName>
        <fullName evidence="6">ABC transporter substrate-binding protein</fullName>
    </submittedName>
</protein>
<keyword evidence="7" id="KW-1185">Reference proteome</keyword>
<organism evidence="6 7">
    <name type="scientific">Streptomyces acidiscabies</name>
    <dbReference type="NCBI Taxonomy" id="42234"/>
    <lineage>
        <taxon>Bacteria</taxon>
        <taxon>Bacillati</taxon>
        <taxon>Actinomycetota</taxon>
        <taxon>Actinomycetes</taxon>
        <taxon>Kitasatosporales</taxon>
        <taxon>Streptomycetaceae</taxon>
        <taxon>Streptomyces</taxon>
    </lineage>
</organism>
<name>A0ABU4M4S6_9ACTN</name>
<dbReference type="Pfam" id="PF13416">
    <property type="entry name" value="SBP_bac_8"/>
    <property type="match status" value="1"/>
</dbReference>
<keyword evidence="3 5" id="KW-0732">Signal</keyword>
<dbReference type="InterPro" id="IPR006059">
    <property type="entry name" value="SBP"/>
</dbReference>
<feature type="chain" id="PRO_5045175392" evidence="5">
    <location>
        <begin position="28"/>
        <end position="356"/>
    </location>
</feature>
<dbReference type="SUPFAM" id="SSF53850">
    <property type="entry name" value="Periplasmic binding protein-like II"/>
    <property type="match status" value="1"/>
</dbReference>
<evidence type="ECO:0000256" key="3">
    <source>
        <dbReference type="ARBA" id="ARBA00022729"/>
    </source>
</evidence>
<dbReference type="PANTHER" id="PTHR30006:SF3">
    <property type="entry name" value="THIAMINE-BINDING PERIPLASMIC PROTEIN"/>
    <property type="match status" value="1"/>
</dbReference>
<dbReference type="PROSITE" id="PS51257">
    <property type="entry name" value="PROKAR_LIPOPROTEIN"/>
    <property type="match status" value="1"/>
</dbReference>
<keyword evidence="2" id="KW-0813">Transport</keyword>
<dbReference type="Gene3D" id="3.40.190.10">
    <property type="entry name" value="Periplasmic binding protein-like II"/>
    <property type="match status" value="2"/>
</dbReference>
<evidence type="ECO:0000256" key="1">
    <source>
        <dbReference type="ARBA" id="ARBA00004418"/>
    </source>
</evidence>